<feature type="signal peptide" evidence="1">
    <location>
        <begin position="1"/>
        <end position="24"/>
    </location>
</feature>
<gene>
    <name evidence="2" type="ORF">CLV98_103138</name>
</gene>
<protein>
    <recommendedName>
        <fullName evidence="4">Lipocalin-like protein</fullName>
    </recommendedName>
</protein>
<dbReference type="AlphaFoldDB" id="A0A316AMI5"/>
<dbReference type="RefSeq" id="WP_146202244.1">
    <property type="nucleotide sequence ID" value="NZ_QGDT01000003.1"/>
</dbReference>
<proteinExistence type="predicted"/>
<evidence type="ECO:0000313" key="2">
    <source>
        <dbReference type="EMBL" id="PWJ58771.1"/>
    </source>
</evidence>
<evidence type="ECO:0000256" key="1">
    <source>
        <dbReference type="SAM" id="SignalP"/>
    </source>
</evidence>
<organism evidence="2 3">
    <name type="scientific">Dyadobacter jejuensis</name>
    <dbReference type="NCBI Taxonomy" id="1082580"/>
    <lineage>
        <taxon>Bacteria</taxon>
        <taxon>Pseudomonadati</taxon>
        <taxon>Bacteroidota</taxon>
        <taxon>Cytophagia</taxon>
        <taxon>Cytophagales</taxon>
        <taxon>Spirosomataceae</taxon>
        <taxon>Dyadobacter</taxon>
    </lineage>
</organism>
<dbReference type="PROSITE" id="PS51257">
    <property type="entry name" value="PROKAR_LIPOPROTEIN"/>
    <property type="match status" value="1"/>
</dbReference>
<feature type="chain" id="PRO_5016299363" description="Lipocalin-like protein" evidence="1">
    <location>
        <begin position="25"/>
        <end position="158"/>
    </location>
</feature>
<keyword evidence="1" id="KW-0732">Signal</keyword>
<dbReference type="Proteomes" id="UP000245880">
    <property type="component" value="Unassembled WGS sequence"/>
</dbReference>
<dbReference type="EMBL" id="QGDT01000003">
    <property type="protein sequence ID" value="PWJ58771.1"/>
    <property type="molecule type" value="Genomic_DNA"/>
</dbReference>
<comment type="caution">
    <text evidence="2">The sequence shown here is derived from an EMBL/GenBank/DDBJ whole genome shotgun (WGS) entry which is preliminary data.</text>
</comment>
<evidence type="ECO:0008006" key="4">
    <source>
        <dbReference type="Google" id="ProtNLM"/>
    </source>
</evidence>
<sequence>MKFTCVSFSPLCFTVLFSFFFLFGCNQSASDATEAVSMLTAIDKWSIDRITVNDDTVLKDGKPVPSFDGITIDRYMSTITFEEDGLLVGDYNKGTAKTELKWKMVDDQVIISAMDSTVQAGEWMIDQSAIRPDAFVMYTSTQAYDFPNTTTVSLYYKK</sequence>
<dbReference type="OrthoDB" id="957239at2"/>
<keyword evidence="3" id="KW-1185">Reference proteome</keyword>
<name>A0A316AMI5_9BACT</name>
<reference evidence="2 3" key="1">
    <citation type="submission" date="2018-03" db="EMBL/GenBank/DDBJ databases">
        <title>Genomic Encyclopedia of Archaeal and Bacterial Type Strains, Phase II (KMG-II): from individual species to whole genera.</title>
        <authorList>
            <person name="Goeker M."/>
        </authorList>
    </citation>
    <scope>NUCLEOTIDE SEQUENCE [LARGE SCALE GENOMIC DNA]</scope>
    <source>
        <strain evidence="2 3">DSM 100346</strain>
    </source>
</reference>
<accession>A0A316AMI5</accession>
<evidence type="ECO:0000313" key="3">
    <source>
        <dbReference type="Proteomes" id="UP000245880"/>
    </source>
</evidence>